<gene>
    <name evidence="5" type="ORF">ACFO4O_05935</name>
</gene>
<proteinExistence type="predicted"/>
<evidence type="ECO:0000313" key="6">
    <source>
        <dbReference type="Proteomes" id="UP001595897"/>
    </source>
</evidence>
<feature type="coiled-coil region" evidence="1">
    <location>
        <begin position="521"/>
        <end position="632"/>
    </location>
</feature>
<dbReference type="InterPro" id="IPR013767">
    <property type="entry name" value="PAS_fold"/>
</dbReference>
<dbReference type="EMBL" id="JBHSGU010000002">
    <property type="protein sequence ID" value="MFC4699696.1"/>
    <property type="molecule type" value="Genomic_DNA"/>
</dbReference>
<dbReference type="CDD" id="cd00130">
    <property type="entry name" value="PAS"/>
    <property type="match status" value="1"/>
</dbReference>
<protein>
    <submittedName>
        <fullName evidence="5">PAS domain-containing protein</fullName>
    </submittedName>
</protein>
<feature type="compositionally biased region" description="Basic and acidic residues" evidence="2">
    <location>
        <begin position="756"/>
        <end position="766"/>
    </location>
</feature>
<evidence type="ECO:0000259" key="4">
    <source>
        <dbReference type="PROSITE" id="PS50112"/>
    </source>
</evidence>
<feature type="region of interest" description="Disordered" evidence="2">
    <location>
        <begin position="823"/>
        <end position="866"/>
    </location>
</feature>
<dbReference type="NCBIfam" id="TIGR00229">
    <property type="entry name" value="sensory_box"/>
    <property type="match status" value="1"/>
</dbReference>
<keyword evidence="1" id="KW-0175">Coiled coil</keyword>
<feature type="region of interest" description="Disordered" evidence="2">
    <location>
        <begin position="918"/>
        <end position="943"/>
    </location>
</feature>
<dbReference type="InterPro" id="IPR000014">
    <property type="entry name" value="PAS"/>
</dbReference>
<dbReference type="Gene3D" id="1.10.287.1490">
    <property type="match status" value="1"/>
</dbReference>
<evidence type="ECO:0000256" key="2">
    <source>
        <dbReference type="SAM" id="MobiDB-lite"/>
    </source>
</evidence>
<dbReference type="Pfam" id="PF13188">
    <property type="entry name" value="PAS_8"/>
    <property type="match status" value="1"/>
</dbReference>
<organism evidence="5 6">
    <name type="scientific">Glaciecola siphonariae</name>
    <dbReference type="NCBI Taxonomy" id="521012"/>
    <lineage>
        <taxon>Bacteria</taxon>
        <taxon>Pseudomonadati</taxon>
        <taxon>Pseudomonadota</taxon>
        <taxon>Gammaproteobacteria</taxon>
        <taxon>Alteromonadales</taxon>
        <taxon>Alteromonadaceae</taxon>
        <taxon>Glaciecola</taxon>
    </lineage>
</organism>
<dbReference type="Pfam" id="PF13426">
    <property type="entry name" value="PAS_9"/>
    <property type="match status" value="1"/>
</dbReference>
<feature type="domain" description="PAS" evidence="4">
    <location>
        <begin position="77"/>
        <end position="148"/>
    </location>
</feature>
<comment type="caution">
    <text evidence="5">The sequence shown here is derived from an EMBL/GenBank/DDBJ whole genome shotgun (WGS) entry which is preliminary data.</text>
</comment>
<feature type="compositionally biased region" description="Basic and acidic residues" evidence="2">
    <location>
        <begin position="785"/>
        <end position="807"/>
    </location>
</feature>
<dbReference type="InterPro" id="IPR035965">
    <property type="entry name" value="PAS-like_dom_sf"/>
</dbReference>
<evidence type="ECO:0000256" key="3">
    <source>
        <dbReference type="SAM" id="Phobius"/>
    </source>
</evidence>
<dbReference type="Proteomes" id="UP001595897">
    <property type="component" value="Unassembled WGS sequence"/>
</dbReference>
<name>A0ABV9LT65_9ALTE</name>
<dbReference type="Pfam" id="PF00989">
    <property type="entry name" value="PAS"/>
    <property type="match status" value="1"/>
</dbReference>
<keyword evidence="6" id="KW-1185">Reference proteome</keyword>
<feature type="region of interest" description="Disordered" evidence="2">
    <location>
        <begin position="230"/>
        <end position="255"/>
    </location>
</feature>
<keyword evidence="3" id="KW-0812">Transmembrane</keyword>
<accession>A0ABV9LT65</accession>
<dbReference type="PROSITE" id="PS50112">
    <property type="entry name" value="PAS"/>
    <property type="match status" value="1"/>
</dbReference>
<feature type="transmembrane region" description="Helical" evidence="3">
    <location>
        <begin position="45"/>
        <end position="66"/>
    </location>
</feature>
<feature type="region of interest" description="Disordered" evidence="2">
    <location>
        <begin position="756"/>
        <end position="808"/>
    </location>
</feature>
<dbReference type="RefSeq" id="WP_382406459.1">
    <property type="nucleotide sequence ID" value="NZ_JBHSGU010000002.1"/>
</dbReference>
<feature type="compositionally biased region" description="Polar residues" evidence="2">
    <location>
        <begin position="841"/>
        <end position="858"/>
    </location>
</feature>
<evidence type="ECO:0000256" key="1">
    <source>
        <dbReference type="SAM" id="Coils"/>
    </source>
</evidence>
<evidence type="ECO:0000313" key="5">
    <source>
        <dbReference type="EMBL" id="MFC4699696.1"/>
    </source>
</evidence>
<feature type="compositionally biased region" description="Basic and acidic residues" evidence="2">
    <location>
        <begin position="823"/>
        <end position="833"/>
    </location>
</feature>
<dbReference type="Gene3D" id="3.30.450.20">
    <property type="entry name" value="PAS domain"/>
    <property type="match status" value="3"/>
</dbReference>
<keyword evidence="3" id="KW-1133">Transmembrane helix</keyword>
<dbReference type="SMART" id="SM00091">
    <property type="entry name" value="PAS"/>
    <property type="match status" value="3"/>
</dbReference>
<reference evidence="6" key="1">
    <citation type="journal article" date="2019" name="Int. J. Syst. Evol. Microbiol.">
        <title>The Global Catalogue of Microorganisms (GCM) 10K type strain sequencing project: providing services to taxonomists for standard genome sequencing and annotation.</title>
        <authorList>
            <consortium name="The Broad Institute Genomics Platform"/>
            <consortium name="The Broad Institute Genome Sequencing Center for Infectious Disease"/>
            <person name="Wu L."/>
            <person name="Ma J."/>
        </authorList>
    </citation>
    <scope>NUCLEOTIDE SEQUENCE [LARGE SCALE GENOMIC DNA]</scope>
    <source>
        <strain evidence="6">KACC 12507</strain>
    </source>
</reference>
<keyword evidence="3" id="KW-0472">Membrane</keyword>
<dbReference type="SUPFAM" id="SSF55785">
    <property type="entry name" value="PYP-like sensor domain (PAS domain)"/>
    <property type="match status" value="3"/>
</dbReference>
<sequence>MEFRSKFQRFGFKALTLAVLVTQSHHVFAFSDYVREQGPEHIATLLYFLFGVLTLLLIMPLVQFYFAELRAQANKQEREQNERVLDAIKTGVVHVNVSGVVTYANEAAARLLNKDKKSQLLSSKLADNFTKDGKAAVNKALGSKKSGQTVKADVATSKSASSTSNNKALVVEFGESFEQDDTTTRIIFLNGEGVFTLESLDVKHNEVLVAKQAPSPTPVVPQAAAVKEASKAKPEQAAPAKMNDKESKNVSGVASAENSEELSRALAQAQAYIKKLLELSPVAIGTINADHQILSANRLMTERLKFTEKELKKGNIYKLFSNPEEAGTTAKHLNKRGELKDFHVKLKGADGKNYPGELTVDLIDEEKQEYLFWIIDRADEQFQRDKFENLLQHSTMPMAILTEDGFSKLNQSACDFFNCEDERELFGYTPFSEQFNVSEQASNELAELVNATKQKGTVQSMSWTHKLQGQEVPCEITFAPIYKDQAFDSILCMWTDFRELNKVNKALTQANKLFQFAGGKLEEKQHLLDEQKLELEETTSELNRTTLDLTKVQEDLVSTQTEFTELKQDYETSVKSVEELEKELNTSCELLEGAEKANNDLMAQLESAKGEAEELEKARQTIAEQLIKSEESYQAARDELLASEKQGNALAAEKQSQDEALQGLLEQVGLMQKEIQAKDDEIAKVNAQIAGLESDYLQATESADALSAQLESLKQDTEKAKQEQQALLEKDSEVQTALESKNADLKKLEDAIADLEKKSKQEHENMLAEQAQLKAELEQTMSKLSDSEKRLEDAQAMSEKEKQDKGQYNEMLDALQKEIETVKADADKQKEALSESENDWLTEQAQIEEQRNELQSALENAEKRNESLKQELEAQLNAFKKAESEVQQNVAKQAQLQEQFDAAQQEISTLQQSIAAKEKEEQALTQQLKEKQSLEDKEQSLIKDAEENQAALAQQLAELEQQYQQSKESLEKEQSSQELLKVKLDTLEQSLINKEQELSAKAEELENAALELSQTKAQLEEQAAQLLAQESTNDPTVRPDIEKLPLPDRPELWFDIRLYLQSQPQVGSLLASLTQLIEDIDEQIKQAEEAIATNSIPRIMAASSNLVELAKTINSAPLIELTQSVENDCRDGMVDNVSIRWPSTKVALQRSLRAVYEHLNNNR</sequence>